<evidence type="ECO:0000256" key="1">
    <source>
        <dbReference type="SAM" id="MobiDB-lite"/>
    </source>
</evidence>
<feature type="compositionally biased region" description="Low complexity" evidence="1">
    <location>
        <begin position="319"/>
        <end position="348"/>
    </location>
</feature>
<reference evidence="2" key="2">
    <citation type="submission" date="2013-06" db="EMBL/GenBank/DDBJ databases">
        <authorList>
            <person name="van Diepen L.T.A."/>
            <person name="Olson A."/>
            <person name="Ihrmark K."/>
            <person name="Stenlid J."/>
            <person name="James T.Y."/>
        </authorList>
    </citation>
    <scope>NUCLEOTIDE SEQUENCE</scope>
    <source>
        <strain evidence="2">ORE_102_sci2</strain>
    </source>
</reference>
<dbReference type="EMBL" id="KF280361">
    <property type="protein sequence ID" value="AGS09233.1"/>
    <property type="molecule type" value="Genomic_DNA"/>
</dbReference>
<organism evidence="2">
    <name type="scientific">Heterobasidion occidentale</name>
    <dbReference type="NCBI Taxonomy" id="942053"/>
    <lineage>
        <taxon>Eukaryota</taxon>
        <taxon>Fungi</taxon>
        <taxon>Dikarya</taxon>
        <taxon>Basidiomycota</taxon>
        <taxon>Agaricomycotina</taxon>
        <taxon>Agaricomycetes</taxon>
        <taxon>Russulales</taxon>
        <taxon>Bondarzewiaceae</taxon>
        <taxon>Heterobasidion</taxon>
    </lineage>
</organism>
<proteinExistence type="predicted"/>
<sequence>MHFQIVPANSHAYMDDMISILSQIRASLPLDTYRHRCSADTVESPARCAALSSNLSADLQSLFLLPQPLTSDLLALGLHPTAADYLSRIYIRAAARLKRRYQSAFNRATHAYIDIGLIHGADVPDSLPLVYSISSHRFIETLGLWAENGISLIKRRLLASSLTARAQISTYGRHLSTPCVSIGKKTKHCASPTTRRVIVSPPQGTLDQMTSEPTRVLVIKKDPGVGVKSTQDATIQGSKSKRFVDQNPCPTSWDLTSLIDDFHGLSIRDRSNRVSSKNEAAFGTYKIAPSERTFTLFKHPSSTINRPPSPARVESTAGSSHLRSSLQSSCDVHSQSASSLSTSKTIQSARRRKIAPCPNRDRWMQSHKRPDDFFSRQTHDATITSSPANAKRSSDQTSRCLSPSASTHTRRRKIATLPPRHSSTTITDIAVIISPDVRRFSQKPSLKPIGNRQSTIGTPGRFTGPTSRSPSLASLSSDESGLSCSGELETPPSSPTLPSTILTTTISEKFSVSPDEYGFLSAALHNISPAPHLLKAEISRPRTFIFSAKDEDYPRFPFSR</sequence>
<evidence type="ECO:0000313" key="2">
    <source>
        <dbReference type="EMBL" id="AGS09233.1"/>
    </source>
</evidence>
<accession>S5RTQ9</accession>
<feature type="region of interest" description="Disordered" evidence="1">
    <location>
        <begin position="383"/>
        <end position="413"/>
    </location>
</feature>
<protein>
    <submittedName>
        <fullName evidence="2">A2 mating type protein</fullName>
    </submittedName>
</protein>
<feature type="region of interest" description="Disordered" evidence="1">
    <location>
        <begin position="442"/>
        <end position="499"/>
    </location>
</feature>
<reference evidence="2" key="1">
    <citation type="journal article" date="2013" name="Mol. Biol. Evol.">
        <title>Extensive trans-specific polymorphism at the mating type locus of the root decay fungus heterobasidion.</title>
        <authorList>
            <person name="van Diepen L.T."/>
            <person name="Olson A."/>
            <person name="Ihrmark K."/>
            <person name="Stenlid J."/>
            <person name="James T.Y."/>
        </authorList>
    </citation>
    <scope>NUCLEOTIDE SEQUENCE</scope>
    <source>
        <strain evidence="2">ORE_102_sci2</strain>
    </source>
</reference>
<dbReference type="AlphaFoldDB" id="S5RTQ9"/>
<feature type="compositionally biased region" description="Polar residues" evidence="1">
    <location>
        <begin position="395"/>
        <end position="407"/>
    </location>
</feature>
<name>S5RTQ9_9AGAM</name>
<feature type="compositionally biased region" description="Low complexity" evidence="1">
    <location>
        <begin position="467"/>
        <end position="499"/>
    </location>
</feature>
<feature type="region of interest" description="Disordered" evidence="1">
    <location>
        <begin position="299"/>
        <end position="367"/>
    </location>
</feature>